<dbReference type="InterPro" id="IPR002347">
    <property type="entry name" value="SDR_fam"/>
</dbReference>
<reference evidence="5 6" key="1">
    <citation type="journal article" date="2021" name="Nat. Commun.">
        <title>Genetic determinants of endophytism in the Arabidopsis root mycobiome.</title>
        <authorList>
            <person name="Mesny F."/>
            <person name="Miyauchi S."/>
            <person name="Thiergart T."/>
            <person name="Pickel B."/>
            <person name="Atanasova L."/>
            <person name="Karlsson M."/>
            <person name="Huettel B."/>
            <person name="Barry K.W."/>
            <person name="Haridas S."/>
            <person name="Chen C."/>
            <person name="Bauer D."/>
            <person name="Andreopoulos W."/>
            <person name="Pangilinan J."/>
            <person name="LaButti K."/>
            <person name="Riley R."/>
            <person name="Lipzen A."/>
            <person name="Clum A."/>
            <person name="Drula E."/>
            <person name="Henrissat B."/>
            <person name="Kohler A."/>
            <person name="Grigoriev I.V."/>
            <person name="Martin F.M."/>
            <person name="Hacquard S."/>
        </authorList>
    </citation>
    <scope>NUCLEOTIDE SEQUENCE [LARGE SCALE GENOMIC DNA]</scope>
    <source>
        <strain evidence="5 6">MPI-CAGE-CH-0241</strain>
    </source>
</reference>
<dbReference type="AlphaFoldDB" id="A0A9P8VQF7"/>
<keyword evidence="3" id="KW-0560">Oxidoreductase</keyword>
<dbReference type="InterPro" id="IPR036291">
    <property type="entry name" value="NAD(P)-bd_dom_sf"/>
</dbReference>
<keyword evidence="6" id="KW-1185">Reference proteome</keyword>
<dbReference type="SUPFAM" id="SSF51735">
    <property type="entry name" value="NAD(P)-binding Rossmann-fold domains"/>
    <property type="match status" value="1"/>
</dbReference>
<dbReference type="Gene3D" id="3.40.50.720">
    <property type="entry name" value="NAD(P)-binding Rossmann-like Domain"/>
    <property type="match status" value="1"/>
</dbReference>
<dbReference type="PRINTS" id="PR00081">
    <property type="entry name" value="GDHRDH"/>
</dbReference>
<evidence type="ECO:0000259" key="4">
    <source>
        <dbReference type="PROSITE" id="PS51171"/>
    </source>
</evidence>
<dbReference type="InterPro" id="IPR001086">
    <property type="entry name" value="Preph_deHydtase"/>
</dbReference>
<feature type="domain" description="Prephenate dehydratase" evidence="4">
    <location>
        <begin position="208"/>
        <end position="304"/>
    </location>
</feature>
<gene>
    <name evidence="5" type="ORF">B0T10DRAFT_533592</name>
</gene>
<evidence type="ECO:0000256" key="2">
    <source>
        <dbReference type="ARBA" id="ARBA00022857"/>
    </source>
</evidence>
<dbReference type="Pfam" id="PF00106">
    <property type="entry name" value="adh_short"/>
    <property type="match status" value="1"/>
</dbReference>
<dbReference type="InterPro" id="IPR020904">
    <property type="entry name" value="Sc_DH/Rdtase_CS"/>
</dbReference>
<dbReference type="GO" id="GO:0016491">
    <property type="term" value="F:oxidoreductase activity"/>
    <property type="evidence" value="ECO:0007669"/>
    <property type="project" value="UniProtKB-KW"/>
</dbReference>
<dbReference type="GO" id="GO:0009094">
    <property type="term" value="P:L-phenylalanine biosynthetic process"/>
    <property type="evidence" value="ECO:0007669"/>
    <property type="project" value="InterPro"/>
</dbReference>
<dbReference type="OrthoDB" id="5371740at2759"/>
<keyword evidence="2" id="KW-0521">NADP</keyword>
<organism evidence="5 6">
    <name type="scientific">Thelonectria olida</name>
    <dbReference type="NCBI Taxonomy" id="1576542"/>
    <lineage>
        <taxon>Eukaryota</taxon>
        <taxon>Fungi</taxon>
        <taxon>Dikarya</taxon>
        <taxon>Ascomycota</taxon>
        <taxon>Pezizomycotina</taxon>
        <taxon>Sordariomycetes</taxon>
        <taxon>Hypocreomycetidae</taxon>
        <taxon>Hypocreales</taxon>
        <taxon>Nectriaceae</taxon>
        <taxon>Thelonectria</taxon>
    </lineage>
</organism>
<evidence type="ECO:0000256" key="1">
    <source>
        <dbReference type="ARBA" id="ARBA00006484"/>
    </source>
</evidence>
<comment type="similarity">
    <text evidence="1">Belongs to the short-chain dehydrogenases/reductases (SDR) family.</text>
</comment>
<sequence length="304" mass="33428">MSIPEYQDNGPVKATNEVKTESLNGKSIIITGGASGLGKAYAKAFVDAGAFVTIGDYDEVAGKATAAELSPNAAFVKCDVRNWDEQVTLFTTALESSPYKSIDVVIANAGIVGADDFNNRQDSSQLPTKPNLRIVEINLIGTAYTANLALHFFRNQPQEDARDRCLIIKGSVAAYADQPGSPQYNMSKWGSRGLFRNLRRTSWREGIRVNFTAPWYVRTHILSSKIIEYLESEGVKFATVEDCAKAMLRIASDKEINGRAFGIVPKEEAPEGYVDLEHDDYQEGDSLKTWQEIVLATAESIVKM</sequence>
<dbReference type="EMBL" id="JAGPYM010000057">
    <property type="protein sequence ID" value="KAH6871219.1"/>
    <property type="molecule type" value="Genomic_DNA"/>
</dbReference>
<evidence type="ECO:0000313" key="6">
    <source>
        <dbReference type="Proteomes" id="UP000777438"/>
    </source>
</evidence>
<evidence type="ECO:0000313" key="5">
    <source>
        <dbReference type="EMBL" id="KAH6871219.1"/>
    </source>
</evidence>
<evidence type="ECO:0000256" key="3">
    <source>
        <dbReference type="ARBA" id="ARBA00023002"/>
    </source>
</evidence>
<dbReference type="GO" id="GO:0004664">
    <property type="term" value="F:prephenate dehydratase activity"/>
    <property type="evidence" value="ECO:0007669"/>
    <property type="project" value="InterPro"/>
</dbReference>
<dbReference type="PROSITE" id="PS51171">
    <property type="entry name" value="PREPHENATE_DEHYDR_3"/>
    <property type="match status" value="1"/>
</dbReference>
<protein>
    <submittedName>
        <fullName evidence="5">Short chain dehydrogenase reductase</fullName>
    </submittedName>
</protein>
<accession>A0A9P8VQF7</accession>
<dbReference type="PROSITE" id="PS00061">
    <property type="entry name" value="ADH_SHORT"/>
    <property type="match status" value="1"/>
</dbReference>
<name>A0A9P8VQF7_9HYPO</name>
<comment type="caution">
    <text evidence="5">The sequence shown here is derived from an EMBL/GenBank/DDBJ whole genome shotgun (WGS) entry which is preliminary data.</text>
</comment>
<dbReference type="PANTHER" id="PTHR43180">
    <property type="entry name" value="3-OXOACYL-(ACYL-CARRIER-PROTEIN) REDUCTASE (AFU_ORTHOLOGUE AFUA_6G11210)"/>
    <property type="match status" value="1"/>
</dbReference>
<proteinExistence type="inferred from homology"/>
<dbReference type="PANTHER" id="PTHR43180:SF31">
    <property type="entry name" value="CHAIN DEHYDROGENASE_REDUCTASE, PUTATIVE (AFU_ORTHOLOGUE AFUA_2G16570)-RELATED"/>
    <property type="match status" value="1"/>
</dbReference>
<dbReference type="Proteomes" id="UP000777438">
    <property type="component" value="Unassembled WGS sequence"/>
</dbReference>